<evidence type="ECO:0000256" key="1">
    <source>
        <dbReference type="SAM" id="MobiDB-lite"/>
    </source>
</evidence>
<protein>
    <submittedName>
        <fullName evidence="3">Uncharacterized protein</fullName>
    </submittedName>
</protein>
<feature type="compositionally biased region" description="Basic and acidic residues" evidence="1">
    <location>
        <begin position="38"/>
        <end position="47"/>
    </location>
</feature>
<evidence type="ECO:0000256" key="2">
    <source>
        <dbReference type="SAM" id="Phobius"/>
    </source>
</evidence>
<feature type="transmembrane region" description="Helical" evidence="2">
    <location>
        <begin position="199"/>
        <end position="218"/>
    </location>
</feature>
<sequence>MVSSPVKMVWGSQDIQFADVSMDNNPNQPILIASPPTEEDRPKDRKAPWASRLMFRRKVNPSYVSIEMGNTKSATSTSSIDGKAPSYTSTDLKKTDRDYEDSMRQIPSKPFAKRTRFLGINFGKWRVFVRHFTIFALVAILISIPVWLVSVGIDSIQGSTSVTFGYDCYGVVGGGWSFLGINLVVATDFNYGTAKGLDLIWNWLVGRGLQGILAIFAYRVSTDALLRAAELTPLSFELYASIALYTNKFEVLWELLLGFGRFGNWRVKAILLWLFFSAVYLLAFPSLLDACSGYDAAQKASFSWPNGKLQNVDDAKTMLDKCIYATSYSSHRKETLDCTSDILSTRAICPKYNITEQMVYTNFSYTFPKLGVLNRTSTYSNSYISEPQRPRQPSWLCLDDTNEYSYHSRMWNLYYWNDTIVNQTWWDHFHQDPYKSQPDYWDEWNFWPSNKTAGNFVCDTKNNLYQWGFSYEWIFVTVIANSVWVFGMWVMWFECDVNSELCKKGRRLGRWRAILDLSEAMTEELGDNMAAYSDHELGKSLQKRLPIKYYVSHNLETEPAHIGLSSRPSDRIRLRWGQVYGKTE</sequence>
<feature type="region of interest" description="Disordered" evidence="1">
    <location>
        <begin position="20"/>
        <end position="47"/>
    </location>
</feature>
<dbReference type="AlphaFoldDB" id="A0A9P7YND3"/>
<keyword evidence="2" id="KW-1133">Transmembrane helix</keyword>
<keyword evidence="2" id="KW-0472">Membrane</keyword>
<proteinExistence type="predicted"/>
<evidence type="ECO:0000313" key="4">
    <source>
        <dbReference type="Proteomes" id="UP000824998"/>
    </source>
</evidence>
<accession>A0A9P7YND3</accession>
<evidence type="ECO:0000313" key="3">
    <source>
        <dbReference type="EMBL" id="KAG9236722.1"/>
    </source>
</evidence>
<feature type="compositionally biased region" description="Polar residues" evidence="1">
    <location>
        <begin position="73"/>
        <end position="90"/>
    </location>
</feature>
<feature type="region of interest" description="Disordered" evidence="1">
    <location>
        <begin position="73"/>
        <end position="99"/>
    </location>
</feature>
<feature type="transmembrane region" description="Helical" evidence="2">
    <location>
        <begin position="169"/>
        <end position="187"/>
    </location>
</feature>
<comment type="caution">
    <text evidence="3">The sequence shown here is derived from an EMBL/GenBank/DDBJ whole genome shotgun (WGS) entry which is preliminary data.</text>
</comment>
<dbReference type="OrthoDB" id="3903561at2759"/>
<keyword evidence="2" id="KW-0812">Transmembrane</keyword>
<reference evidence="3" key="1">
    <citation type="journal article" date="2021" name="IMA Fungus">
        <title>Genomic characterization of three marine fungi, including Emericellopsis atlantica sp. nov. with signatures of a generalist lifestyle and marine biomass degradation.</title>
        <authorList>
            <person name="Hagestad O.C."/>
            <person name="Hou L."/>
            <person name="Andersen J.H."/>
            <person name="Hansen E.H."/>
            <person name="Altermark B."/>
            <person name="Li C."/>
            <person name="Kuhnert E."/>
            <person name="Cox R.J."/>
            <person name="Crous P.W."/>
            <person name="Spatafora J.W."/>
            <person name="Lail K."/>
            <person name="Amirebrahimi M."/>
            <person name="Lipzen A."/>
            <person name="Pangilinan J."/>
            <person name="Andreopoulos W."/>
            <person name="Hayes R.D."/>
            <person name="Ng V."/>
            <person name="Grigoriev I.V."/>
            <person name="Jackson S.A."/>
            <person name="Sutton T.D.S."/>
            <person name="Dobson A.D.W."/>
            <person name="Rama T."/>
        </authorList>
    </citation>
    <scope>NUCLEOTIDE SEQUENCE</scope>
    <source>
        <strain evidence="3">TRa018bII</strain>
    </source>
</reference>
<dbReference type="EMBL" id="MU251401">
    <property type="protein sequence ID" value="KAG9236722.1"/>
    <property type="molecule type" value="Genomic_DNA"/>
</dbReference>
<name>A0A9P7YND3_9HELO</name>
<feature type="transmembrane region" description="Helical" evidence="2">
    <location>
        <begin position="269"/>
        <end position="288"/>
    </location>
</feature>
<feature type="transmembrane region" description="Helical" evidence="2">
    <location>
        <begin position="127"/>
        <end position="149"/>
    </location>
</feature>
<feature type="transmembrane region" description="Helical" evidence="2">
    <location>
        <begin position="473"/>
        <end position="493"/>
    </location>
</feature>
<organism evidence="3 4">
    <name type="scientific">Amylocarpus encephaloides</name>
    <dbReference type="NCBI Taxonomy" id="45428"/>
    <lineage>
        <taxon>Eukaryota</taxon>
        <taxon>Fungi</taxon>
        <taxon>Dikarya</taxon>
        <taxon>Ascomycota</taxon>
        <taxon>Pezizomycotina</taxon>
        <taxon>Leotiomycetes</taxon>
        <taxon>Helotiales</taxon>
        <taxon>Helotiales incertae sedis</taxon>
        <taxon>Amylocarpus</taxon>
    </lineage>
</organism>
<keyword evidence="4" id="KW-1185">Reference proteome</keyword>
<gene>
    <name evidence="3" type="ORF">BJ875DRAFT_455776</name>
</gene>
<dbReference type="Proteomes" id="UP000824998">
    <property type="component" value="Unassembled WGS sequence"/>
</dbReference>